<proteinExistence type="predicted"/>
<name>A0A5J4S7X3_9ZZZZ</name>
<reference evidence="1" key="1">
    <citation type="submission" date="2019-03" db="EMBL/GenBank/DDBJ databases">
        <title>Single cell metagenomics reveals metabolic interactions within the superorganism composed of flagellate Streblomastix strix and complex community of Bacteroidetes bacteria on its surface.</title>
        <authorList>
            <person name="Treitli S.C."/>
            <person name="Kolisko M."/>
            <person name="Husnik F."/>
            <person name="Keeling P."/>
            <person name="Hampl V."/>
        </authorList>
    </citation>
    <scope>NUCLEOTIDE SEQUENCE</scope>
    <source>
        <strain evidence="1">STM</strain>
    </source>
</reference>
<dbReference type="EMBL" id="SNRY01000356">
    <property type="protein sequence ID" value="KAA6341938.1"/>
    <property type="molecule type" value="Genomic_DNA"/>
</dbReference>
<sequence length="179" mass="20828">MTMDNKDFCIIPECYIDTNLIETLLSIKRCNHQKGCNNVVKIMKGKLKGDFAVGIVDNDKKKIQYVEEFEEICKTDSLCLYKHPDKPHYLIMISPAVDAFILKKSCKAGVRPEDFKLSPNLDDFKRQTKQVTSKEDTHFKQLFKQIKDAPEMKVLKEWVNYLKTNRHNSNPDELITLTQ</sequence>
<evidence type="ECO:0000313" key="1">
    <source>
        <dbReference type="EMBL" id="KAA6341938.1"/>
    </source>
</evidence>
<protein>
    <submittedName>
        <fullName evidence="1">Uncharacterized protein</fullName>
    </submittedName>
</protein>
<accession>A0A5J4S7X3</accession>
<organism evidence="1">
    <name type="scientific">termite gut metagenome</name>
    <dbReference type="NCBI Taxonomy" id="433724"/>
    <lineage>
        <taxon>unclassified sequences</taxon>
        <taxon>metagenomes</taxon>
        <taxon>organismal metagenomes</taxon>
    </lineage>
</organism>
<dbReference type="AlphaFoldDB" id="A0A5J4S7X3"/>
<comment type="caution">
    <text evidence="1">The sequence shown here is derived from an EMBL/GenBank/DDBJ whole genome shotgun (WGS) entry which is preliminary data.</text>
</comment>
<gene>
    <name evidence="1" type="ORF">EZS27_010294</name>
</gene>